<accession>A0AA40SNG4</accession>
<protein>
    <submittedName>
        <fullName evidence="1">Uncharacterized protein</fullName>
    </submittedName>
</protein>
<keyword evidence="2" id="KW-1185">Reference proteome</keyword>
<gene>
    <name evidence="1" type="ORF">BKA10_001274</name>
</gene>
<comment type="caution">
    <text evidence="1">The sequence shown here is derived from an EMBL/GenBank/DDBJ whole genome shotgun (WGS) entry which is preliminary data.</text>
</comment>
<sequence>MLLLLSLSALPAGQLLNLIRGDPFVKSALFGWKPAGIRR</sequence>
<evidence type="ECO:0000313" key="1">
    <source>
        <dbReference type="EMBL" id="MBB4139480.1"/>
    </source>
</evidence>
<proteinExistence type="predicted"/>
<name>A0AA40SNG4_9MICO</name>
<dbReference type="Proteomes" id="UP000549113">
    <property type="component" value="Unassembled WGS sequence"/>
</dbReference>
<evidence type="ECO:0000313" key="2">
    <source>
        <dbReference type="Proteomes" id="UP000549113"/>
    </source>
</evidence>
<organism evidence="1 2">
    <name type="scientific">Microbacterium invictum</name>
    <dbReference type="NCBI Taxonomy" id="515415"/>
    <lineage>
        <taxon>Bacteria</taxon>
        <taxon>Bacillati</taxon>
        <taxon>Actinomycetota</taxon>
        <taxon>Actinomycetes</taxon>
        <taxon>Micrococcales</taxon>
        <taxon>Microbacteriaceae</taxon>
        <taxon>Microbacterium</taxon>
    </lineage>
</organism>
<dbReference type="AlphaFoldDB" id="A0AA40SNG4"/>
<reference evidence="1 2" key="1">
    <citation type="submission" date="2020-08" db="EMBL/GenBank/DDBJ databases">
        <title>Sequencing the genomes of 1000 actinobacteria strains.</title>
        <authorList>
            <person name="Klenk H.-P."/>
        </authorList>
    </citation>
    <scope>NUCLEOTIDE SEQUENCE [LARGE SCALE GENOMIC DNA]</scope>
    <source>
        <strain evidence="1 2">DSM 19600</strain>
    </source>
</reference>
<dbReference type="EMBL" id="JACIFH010000001">
    <property type="protein sequence ID" value="MBB4139480.1"/>
    <property type="molecule type" value="Genomic_DNA"/>
</dbReference>